<comment type="caution">
    <text evidence="9">The sequence shown here is derived from an EMBL/GenBank/DDBJ whole genome shotgun (WGS) entry which is preliminary data.</text>
</comment>
<reference evidence="9" key="1">
    <citation type="journal article" date="2020" name="Stud. Mycol.">
        <title>101 Dothideomycetes genomes: a test case for predicting lifestyles and emergence of pathogens.</title>
        <authorList>
            <person name="Haridas S."/>
            <person name="Albert R."/>
            <person name="Binder M."/>
            <person name="Bloem J."/>
            <person name="Labutti K."/>
            <person name="Salamov A."/>
            <person name="Andreopoulos B."/>
            <person name="Baker S."/>
            <person name="Barry K."/>
            <person name="Bills G."/>
            <person name="Bluhm B."/>
            <person name="Cannon C."/>
            <person name="Castanera R."/>
            <person name="Culley D."/>
            <person name="Daum C."/>
            <person name="Ezra D."/>
            <person name="Gonzalez J."/>
            <person name="Henrissat B."/>
            <person name="Kuo A."/>
            <person name="Liang C."/>
            <person name="Lipzen A."/>
            <person name="Lutzoni F."/>
            <person name="Magnuson J."/>
            <person name="Mondo S."/>
            <person name="Nolan M."/>
            <person name="Ohm R."/>
            <person name="Pangilinan J."/>
            <person name="Park H.-J."/>
            <person name="Ramirez L."/>
            <person name="Alfaro M."/>
            <person name="Sun H."/>
            <person name="Tritt A."/>
            <person name="Yoshinaga Y."/>
            <person name="Zwiers L.-H."/>
            <person name="Turgeon B."/>
            <person name="Goodwin S."/>
            <person name="Spatafora J."/>
            <person name="Crous P."/>
            <person name="Grigoriev I."/>
        </authorList>
    </citation>
    <scope>NUCLEOTIDE SEQUENCE</scope>
    <source>
        <strain evidence="9">CBS 121410</strain>
    </source>
</reference>
<dbReference type="Proteomes" id="UP000799776">
    <property type="component" value="Unassembled WGS sequence"/>
</dbReference>
<evidence type="ECO:0000256" key="1">
    <source>
        <dbReference type="ARBA" id="ARBA00004406"/>
    </source>
</evidence>
<name>A0A9P4HW94_9PEZI</name>
<dbReference type="SUPFAM" id="SSF54236">
    <property type="entry name" value="Ubiquitin-like"/>
    <property type="match status" value="1"/>
</dbReference>
<feature type="compositionally biased region" description="Basic and acidic residues" evidence="6">
    <location>
        <begin position="185"/>
        <end position="217"/>
    </location>
</feature>
<comment type="subunit">
    <text evidence="3">Directly interacts with VCP. Interacts with UBQLN1. Forms a complex with VCP and UBQLN1.</text>
</comment>
<proteinExistence type="predicted"/>
<comment type="subcellular location">
    <subcellularLocation>
        <location evidence="1">Endoplasmic reticulum membrane</location>
        <topology evidence="1">Peripheral membrane protein</topology>
    </subcellularLocation>
</comment>
<dbReference type="OrthoDB" id="2445133at2759"/>
<keyword evidence="2" id="KW-0834">Unfolded protein response</keyword>
<dbReference type="CDD" id="cd01767">
    <property type="entry name" value="UBX"/>
    <property type="match status" value="1"/>
</dbReference>
<dbReference type="GO" id="GO:0036503">
    <property type="term" value="P:ERAD pathway"/>
    <property type="evidence" value="ECO:0007669"/>
    <property type="project" value="TreeGrafter"/>
</dbReference>
<keyword evidence="7" id="KW-1133">Transmembrane helix</keyword>
<dbReference type="Pfam" id="PF00789">
    <property type="entry name" value="UBX"/>
    <property type="match status" value="1"/>
</dbReference>
<accession>A0A9P4HW94</accession>
<organism evidence="9 10">
    <name type="scientific">Saccharata proteae CBS 121410</name>
    <dbReference type="NCBI Taxonomy" id="1314787"/>
    <lineage>
        <taxon>Eukaryota</taxon>
        <taxon>Fungi</taxon>
        <taxon>Dikarya</taxon>
        <taxon>Ascomycota</taxon>
        <taxon>Pezizomycotina</taxon>
        <taxon>Dothideomycetes</taxon>
        <taxon>Dothideomycetes incertae sedis</taxon>
        <taxon>Botryosphaeriales</taxon>
        <taxon>Saccharataceae</taxon>
        <taxon>Saccharata</taxon>
    </lineage>
</organism>
<feature type="compositionally biased region" description="Polar residues" evidence="6">
    <location>
        <begin position="399"/>
        <end position="415"/>
    </location>
</feature>
<evidence type="ECO:0000256" key="3">
    <source>
        <dbReference type="ARBA" id="ARBA00038812"/>
    </source>
</evidence>
<feature type="transmembrane region" description="Helical" evidence="7">
    <location>
        <begin position="357"/>
        <end position="376"/>
    </location>
</feature>
<dbReference type="EMBL" id="ML978713">
    <property type="protein sequence ID" value="KAF2090335.1"/>
    <property type="molecule type" value="Genomic_DNA"/>
</dbReference>
<gene>
    <name evidence="9" type="ORF">K490DRAFT_36189</name>
</gene>
<feature type="compositionally biased region" description="Low complexity" evidence="6">
    <location>
        <begin position="169"/>
        <end position="179"/>
    </location>
</feature>
<dbReference type="AlphaFoldDB" id="A0A9P4HW94"/>
<comment type="function">
    <text evidence="5">Involved in endoplasmic reticulum-associated protein degradation (ERAD). Acts as a platform to recruit both UBQLN1 and VCP to the ER during ERAD.</text>
</comment>
<dbReference type="PANTHER" id="PTHR46424">
    <property type="entry name" value="UBX DOMAIN-CONTAINING PROTEIN 4"/>
    <property type="match status" value="1"/>
</dbReference>
<dbReference type="InterPro" id="IPR036249">
    <property type="entry name" value="Thioredoxin-like_sf"/>
</dbReference>
<dbReference type="Pfam" id="PF23187">
    <property type="entry name" value="UBX7_N"/>
    <property type="match status" value="1"/>
</dbReference>
<evidence type="ECO:0000256" key="6">
    <source>
        <dbReference type="SAM" id="MobiDB-lite"/>
    </source>
</evidence>
<evidence type="ECO:0000313" key="9">
    <source>
        <dbReference type="EMBL" id="KAF2090335.1"/>
    </source>
</evidence>
<evidence type="ECO:0000256" key="7">
    <source>
        <dbReference type="SAM" id="Phobius"/>
    </source>
</evidence>
<protein>
    <recommendedName>
        <fullName evidence="4">UBX domain-containing protein 2</fullName>
    </recommendedName>
</protein>
<keyword evidence="7" id="KW-0812">Transmembrane</keyword>
<feature type="compositionally biased region" description="Basic and acidic residues" evidence="6">
    <location>
        <begin position="444"/>
        <end position="454"/>
    </location>
</feature>
<dbReference type="PANTHER" id="PTHR46424:SF1">
    <property type="entry name" value="UBX DOMAIN-CONTAINING PROTEIN 4"/>
    <property type="match status" value="1"/>
</dbReference>
<feature type="compositionally biased region" description="Basic and acidic residues" evidence="6">
    <location>
        <begin position="384"/>
        <end position="393"/>
    </location>
</feature>
<feature type="compositionally biased region" description="Polar residues" evidence="6">
    <location>
        <begin position="119"/>
        <end position="134"/>
    </location>
</feature>
<dbReference type="PROSITE" id="PS50033">
    <property type="entry name" value="UBX"/>
    <property type="match status" value="1"/>
</dbReference>
<evidence type="ECO:0000256" key="4">
    <source>
        <dbReference type="ARBA" id="ARBA00041575"/>
    </source>
</evidence>
<evidence type="ECO:0000259" key="8">
    <source>
        <dbReference type="PROSITE" id="PS50033"/>
    </source>
</evidence>
<evidence type="ECO:0000313" key="10">
    <source>
        <dbReference type="Proteomes" id="UP000799776"/>
    </source>
</evidence>
<feature type="domain" description="UBX" evidence="8">
    <location>
        <begin position="249"/>
        <end position="336"/>
    </location>
</feature>
<feature type="region of interest" description="Disordered" evidence="6">
    <location>
        <begin position="384"/>
        <end position="454"/>
    </location>
</feature>
<dbReference type="SUPFAM" id="SSF52833">
    <property type="entry name" value="Thioredoxin-like"/>
    <property type="match status" value="1"/>
</dbReference>
<feature type="compositionally biased region" description="Polar residues" evidence="6">
    <location>
        <begin position="231"/>
        <end position="248"/>
    </location>
</feature>
<dbReference type="SMART" id="SM00166">
    <property type="entry name" value="UBX"/>
    <property type="match status" value="1"/>
</dbReference>
<keyword evidence="10" id="KW-1185">Reference proteome</keyword>
<dbReference type="Gene3D" id="3.10.20.90">
    <property type="entry name" value="Phosphatidylinositol 3-kinase Catalytic Subunit, Chain A, domain 1"/>
    <property type="match status" value="1"/>
</dbReference>
<keyword evidence="7" id="KW-0472">Membrane</keyword>
<evidence type="ECO:0000256" key="5">
    <source>
        <dbReference type="ARBA" id="ARBA00046062"/>
    </source>
</evidence>
<dbReference type="Gene3D" id="3.40.30.10">
    <property type="entry name" value="Glutaredoxin"/>
    <property type="match status" value="1"/>
</dbReference>
<feature type="region of interest" description="Disordered" evidence="6">
    <location>
        <begin position="116"/>
        <end position="248"/>
    </location>
</feature>
<evidence type="ECO:0000256" key="2">
    <source>
        <dbReference type="ARBA" id="ARBA00023230"/>
    </source>
</evidence>
<dbReference type="InterPro" id="IPR001012">
    <property type="entry name" value="UBX_dom"/>
</dbReference>
<feature type="compositionally biased region" description="Polar residues" evidence="6">
    <location>
        <begin position="145"/>
        <end position="156"/>
    </location>
</feature>
<sequence length="454" mass="48735">MFHQGDLQSGIAAAIQSSRSVVCFVQDENTESLEWEQHWLREKRVAALLAAHAVLLRIEAGSQEAGFLSAFCPIENTPTLVIIHNGQLRENILSGVTKEDFVQRVSSALHPAGVLPATQAPSSVEPATTPQSSMPAAGTADVIPTATSRPSQSPTTAGKRKAVDTELASSSSTNSQQLSYAAQQRLRERTQRDERNRILAQIEDDRRERKSRAEQAKAQRLALESGETDVGPTSQLVNPSSQQQRPTVSAASNIALQIRLLDGSNLRNRFDRTATLAKDVRPWIDTSLREAEGVKKAPPYTFKHVLSPQPNRALGEVEERETLESLGLAPSATLVLVPVRGAVEAYAGAGAGLAGGLWAKIQAILAALLAVVLGLFGMGGEARRGSVAGRDRSAAAATPSGQSRAETSAVNTGNKTPGGGVKIRTLRDQRDEDNQYYNGNSLDFEPKDKDEEKK</sequence>
<dbReference type="GO" id="GO:0005789">
    <property type="term" value="C:endoplasmic reticulum membrane"/>
    <property type="evidence" value="ECO:0007669"/>
    <property type="project" value="UniProtKB-SubCell"/>
</dbReference>
<dbReference type="GO" id="GO:0006986">
    <property type="term" value="P:response to unfolded protein"/>
    <property type="evidence" value="ECO:0007669"/>
    <property type="project" value="UniProtKB-KW"/>
</dbReference>
<dbReference type="InterPro" id="IPR029071">
    <property type="entry name" value="Ubiquitin-like_domsf"/>
</dbReference>